<reference evidence="2" key="1">
    <citation type="submission" date="2023-10" db="EMBL/GenBank/DDBJ databases">
        <authorList>
            <person name="Chen Y."/>
            <person name="Shah S."/>
            <person name="Dougan E. K."/>
            <person name="Thang M."/>
            <person name="Chan C."/>
        </authorList>
    </citation>
    <scope>NUCLEOTIDE SEQUENCE [LARGE SCALE GENOMIC DNA]</scope>
</reference>
<comment type="caution">
    <text evidence="2">The sequence shown here is derived from an EMBL/GenBank/DDBJ whole genome shotgun (WGS) entry which is preliminary data.</text>
</comment>
<keyword evidence="3" id="KW-1185">Reference proteome</keyword>
<evidence type="ECO:0000256" key="1">
    <source>
        <dbReference type="SAM" id="MobiDB-lite"/>
    </source>
</evidence>
<gene>
    <name evidence="2" type="ORF">PCOR1329_LOCUS5337</name>
</gene>
<feature type="compositionally biased region" description="Low complexity" evidence="1">
    <location>
        <begin position="1"/>
        <end position="23"/>
    </location>
</feature>
<evidence type="ECO:0000313" key="3">
    <source>
        <dbReference type="Proteomes" id="UP001189429"/>
    </source>
</evidence>
<evidence type="ECO:0000313" key="2">
    <source>
        <dbReference type="EMBL" id="CAK0795780.1"/>
    </source>
</evidence>
<sequence length="101" mass="10944">MWAAPAPAAPARVGRGARPVGGALISGGGRKQEEEEGRRRKKRKEGTERNAWRPSDPSDQAANLRSPPYPPLLLPAAQLFNASAARLSHRLDKTMRPHCGD</sequence>
<proteinExistence type="predicted"/>
<organism evidence="2 3">
    <name type="scientific">Prorocentrum cordatum</name>
    <dbReference type="NCBI Taxonomy" id="2364126"/>
    <lineage>
        <taxon>Eukaryota</taxon>
        <taxon>Sar</taxon>
        <taxon>Alveolata</taxon>
        <taxon>Dinophyceae</taxon>
        <taxon>Prorocentrales</taxon>
        <taxon>Prorocentraceae</taxon>
        <taxon>Prorocentrum</taxon>
    </lineage>
</organism>
<dbReference type="EMBL" id="CAUYUJ010001403">
    <property type="protein sequence ID" value="CAK0795780.1"/>
    <property type="molecule type" value="Genomic_DNA"/>
</dbReference>
<dbReference type="Proteomes" id="UP001189429">
    <property type="component" value="Unassembled WGS sequence"/>
</dbReference>
<name>A0ABN9PVB0_9DINO</name>
<feature type="region of interest" description="Disordered" evidence="1">
    <location>
        <begin position="1"/>
        <end position="71"/>
    </location>
</feature>
<protein>
    <submittedName>
        <fullName evidence="2">Uncharacterized protein</fullName>
    </submittedName>
</protein>
<accession>A0ABN9PVB0</accession>